<dbReference type="RefSeq" id="XP_005718029.1">
    <property type="nucleotide sequence ID" value="XM_005717972.1"/>
</dbReference>
<dbReference type="Gramene" id="CDF38160">
    <property type="protein sequence ID" value="CDF38160"/>
    <property type="gene ID" value="CHC_T00006339001"/>
</dbReference>
<organism evidence="2 3">
    <name type="scientific">Chondrus crispus</name>
    <name type="common">Carrageen Irish moss</name>
    <name type="synonym">Polymorpha crispa</name>
    <dbReference type="NCBI Taxonomy" id="2769"/>
    <lineage>
        <taxon>Eukaryota</taxon>
        <taxon>Rhodophyta</taxon>
        <taxon>Florideophyceae</taxon>
        <taxon>Rhodymeniophycidae</taxon>
        <taxon>Gigartinales</taxon>
        <taxon>Gigartinaceae</taxon>
        <taxon>Chondrus</taxon>
    </lineage>
</organism>
<keyword evidence="3" id="KW-1185">Reference proteome</keyword>
<evidence type="ECO:0000313" key="3">
    <source>
        <dbReference type="Proteomes" id="UP000012073"/>
    </source>
</evidence>
<dbReference type="EMBL" id="HG001898">
    <property type="protein sequence ID" value="CDF38160.1"/>
    <property type="molecule type" value="Genomic_DNA"/>
</dbReference>
<accession>R7QL89</accession>
<name>R7QL89_CHOCR</name>
<gene>
    <name evidence="2" type="ORF">CHC_T00006339001</name>
</gene>
<protein>
    <submittedName>
        <fullName evidence="2">Uncharacterized protein</fullName>
    </submittedName>
</protein>
<dbReference type="GeneID" id="17325734"/>
<dbReference type="AlphaFoldDB" id="R7QL89"/>
<proteinExistence type="predicted"/>
<evidence type="ECO:0000313" key="2">
    <source>
        <dbReference type="EMBL" id="CDF38160.1"/>
    </source>
</evidence>
<reference evidence="3" key="1">
    <citation type="journal article" date="2013" name="Proc. Natl. Acad. Sci. U.S.A.">
        <title>Genome structure and metabolic features in the red seaweed Chondrus crispus shed light on evolution of the Archaeplastida.</title>
        <authorList>
            <person name="Collen J."/>
            <person name="Porcel B."/>
            <person name="Carre W."/>
            <person name="Ball S.G."/>
            <person name="Chaparro C."/>
            <person name="Tonon T."/>
            <person name="Barbeyron T."/>
            <person name="Michel G."/>
            <person name="Noel B."/>
            <person name="Valentin K."/>
            <person name="Elias M."/>
            <person name="Artiguenave F."/>
            <person name="Arun A."/>
            <person name="Aury J.M."/>
            <person name="Barbosa-Neto J.F."/>
            <person name="Bothwell J.H."/>
            <person name="Bouget F.Y."/>
            <person name="Brillet L."/>
            <person name="Cabello-Hurtado F."/>
            <person name="Capella-Gutierrez S."/>
            <person name="Charrier B."/>
            <person name="Cladiere L."/>
            <person name="Cock J.M."/>
            <person name="Coelho S.M."/>
            <person name="Colleoni C."/>
            <person name="Czjzek M."/>
            <person name="Da Silva C."/>
            <person name="Delage L."/>
            <person name="Denoeud F."/>
            <person name="Deschamps P."/>
            <person name="Dittami S.M."/>
            <person name="Gabaldon T."/>
            <person name="Gachon C.M."/>
            <person name="Groisillier A."/>
            <person name="Herve C."/>
            <person name="Jabbari K."/>
            <person name="Katinka M."/>
            <person name="Kloareg B."/>
            <person name="Kowalczyk N."/>
            <person name="Labadie K."/>
            <person name="Leblanc C."/>
            <person name="Lopez P.J."/>
            <person name="McLachlan D.H."/>
            <person name="Meslet-Cladiere L."/>
            <person name="Moustafa A."/>
            <person name="Nehr Z."/>
            <person name="Nyvall Collen P."/>
            <person name="Panaud O."/>
            <person name="Partensky F."/>
            <person name="Poulain J."/>
            <person name="Rensing S.A."/>
            <person name="Rousvoal S."/>
            <person name="Samson G."/>
            <person name="Symeonidi A."/>
            <person name="Weissenbach J."/>
            <person name="Zambounis A."/>
            <person name="Wincker P."/>
            <person name="Boyen C."/>
        </authorList>
    </citation>
    <scope>NUCLEOTIDE SEQUENCE [LARGE SCALE GENOMIC DNA]</scope>
    <source>
        <strain evidence="3">cv. Stackhouse</strain>
    </source>
</reference>
<dbReference type="KEGG" id="ccp:CHC_T00006339001"/>
<feature type="region of interest" description="Disordered" evidence="1">
    <location>
        <begin position="32"/>
        <end position="64"/>
    </location>
</feature>
<evidence type="ECO:0000256" key="1">
    <source>
        <dbReference type="SAM" id="MobiDB-lite"/>
    </source>
</evidence>
<dbReference type="Proteomes" id="UP000012073">
    <property type="component" value="Unassembled WGS sequence"/>
</dbReference>
<sequence length="64" mass="7242">MLYRRPYHQLNAASVIHAKWTMSGQHLVAGSHEAALKRQTPKMSTCPPVRTSEEERARRASALQ</sequence>